<dbReference type="Gene3D" id="1.10.286.20">
    <property type="match status" value="1"/>
</dbReference>
<dbReference type="EMBL" id="VSSQ01000205">
    <property type="protein sequence ID" value="MPL85376.1"/>
    <property type="molecule type" value="Genomic_DNA"/>
</dbReference>
<dbReference type="SUPFAM" id="SSF54713">
    <property type="entry name" value="Elongation factor Ts (EF-Ts), dimerisation domain"/>
    <property type="match status" value="1"/>
</dbReference>
<dbReference type="FunFam" id="1.10.286.20:FF:000001">
    <property type="entry name" value="Elongation factor Ts"/>
    <property type="match status" value="1"/>
</dbReference>
<dbReference type="InterPro" id="IPR014039">
    <property type="entry name" value="Transl_elong_EFTs/EF1B_dimer"/>
</dbReference>
<comment type="caution">
    <text evidence="5">The sequence shown here is derived from an EMBL/GenBank/DDBJ whole genome shotgun (WGS) entry which is preliminary data.</text>
</comment>
<gene>
    <name evidence="5" type="primary">tsf_12</name>
    <name evidence="5" type="ORF">SDC9_31344</name>
</gene>
<dbReference type="PANTHER" id="PTHR11741">
    <property type="entry name" value="ELONGATION FACTOR TS"/>
    <property type="match status" value="1"/>
</dbReference>
<sequence>MAQITAGLVKELRERTGAGMMDCKKALTETDGDIDKAIDFLREKGLAAAAKKAGRVAAEGLVYSYIHGGGRIGVLVEVNCETDFVAKTEQFQTLVKDVAMHIAAANPSYLTRDEVPTTELDHEKEVLSEQARNEGKPEKIIEKMVAGRIEKYYKEVCLLDQPFVKDPDKTISQLVTESIAKIGENISVRRFARYQLGEGIEKKKEDFAAEVMSFVK</sequence>
<evidence type="ECO:0000313" key="5">
    <source>
        <dbReference type="EMBL" id="MPL85376.1"/>
    </source>
</evidence>
<protein>
    <submittedName>
        <fullName evidence="5">Elongation factor Ts</fullName>
    </submittedName>
</protein>
<keyword evidence="3" id="KW-0648">Protein biosynthesis</keyword>
<dbReference type="PROSITE" id="PS01127">
    <property type="entry name" value="EF_TS_2"/>
    <property type="match status" value="1"/>
</dbReference>
<dbReference type="AlphaFoldDB" id="A0A644V210"/>
<evidence type="ECO:0000259" key="4">
    <source>
        <dbReference type="Pfam" id="PF00889"/>
    </source>
</evidence>
<dbReference type="HAMAP" id="MF_00050">
    <property type="entry name" value="EF_Ts"/>
    <property type="match status" value="1"/>
</dbReference>
<dbReference type="PROSITE" id="PS01126">
    <property type="entry name" value="EF_TS_1"/>
    <property type="match status" value="1"/>
</dbReference>
<comment type="similarity">
    <text evidence="1">Belongs to the EF-Ts family.</text>
</comment>
<dbReference type="PANTHER" id="PTHR11741:SF0">
    <property type="entry name" value="ELONGATION FACTOR TS, MITOCHONDRIAL"/>
    <property type="match status" value="1"/>
</dbReference>
<evidence type="ECO:0000256" key="1">
    <source>
        <dbReference type="ARBA" id="ARBA00005532"/>
    </source>
</evidence>
<keyword evidence="2 5" id="KW-0251">Elongation factor</keyword>
<feature type="domain" description="Translation elongation factor EFTs/EF1B dimerisation" evidence="4">
    <location>
        <begin position="52"/>
        <end position="198"/>
    </location>
</feature>
<dbReference type="Gene3D" id="1.10.8.10">
    <property type="entry name" value="DNA helicase RuvA subunit, C-terminal domain"/>
    <property type="match status" value="1"/>
</dbReference>
<dbReference type="InterPro" id="IPR036402">
    <property type="entry name" value="EF-Ts_dimer_sf"/>
</dbReference>
<reference evidence="5" key="1">
    <citation type="submission" date="2019-08" db="EMBL/GenBank/DDBJ databases">
        <authorList>
            <person name="Kucharzyk K."/>
            <person name="Murdoch R.W."/>
            <person name="Higgins S."/>
            <person name="Loffler F."/>
        </authorList>
    </citation>
    <scope>NUCLEOTIDE SEQUENCE</scope>
</reference>
<dbReference type="GO" id="GO:0005737">
    <property type="term" value="C:cytoplasm"/>
    <property type="evidence" value="ECO:0007669"/>
    <property type="project" value="UniProtKB-ARBA"/>
</dbReference>
<proteinExistence type="inferred from homology"/>
<dbReference type="CDD" id="cd14275">
    <property type="entry name" value="UBA_EF-Ts"/>
    <property type="match status" value="1"/>
</dbReference>
<dbReference type="Gene3D" id="3.30.479.20">
    <property type="entry name" value="Elongation factor Ts, dimerisation domain"/>
    <property type="match status" value="1"/>
</dbReference>
<dbReference type="SUPFAM" id="SSF46934">
    <property type="entry name" value="UBA-like"/>
    <property type="match status" value="1"/>
</dbReference>
<organism evidence="5">
    <name type="scientific">bioreactor metagenome</name>
    <dbReference type="NCBI Taxonomy" id="1076179"/>
    <lineage>
        <taxon>unclassified sequences</taxon>
        <taxon>metagenomes</taxon>
        <taxon>ecological metagenomes</taxon>
    </lineage>
</organism>
<dbReference type="GO" id="GO:0003746">
    <property type="term" value="F:translation elongation factor activity"/>
    <property type="evidence" value="ECO:0007669"/>
    <property type="project" value="UniProtKB-KW"/>
</dbReference>
<dbReference type="Pfam" id="PF00889">
    <property type="entry name" value="EF_TS"/>
    <property type="match status" value="1"/>
</dbReference>
<evidence type="ECO:0000256" key="2">
    <source>
        <dbReference type="ARBA" id="ARBA00022768"/>
    </source>
</evidence>
<accession>A0A644V210</accession>
<dbReference type="FunFam" id="1.10.8.10:FF:000001">
    <property type="entry name" value="Elongation factor Ts"/>
    <property type="match status" value="1"/>
</dbReference>
<dbReference type="NCBIfam" id="TIGR00116">
    <property type="entry name" value="tsf"/>
    <property type="match status" value="2"/>
</dbReference>
<name>A0A644V210_9ZZZZ</name>
<evidence type="ECO:0000256" key="3">
    <source>
        <dbReference type="ARBA" id="ARBA00022917"/>
    </source>
</evidence>
<dbReference type="InterPro" id="IPR009060">
    <property type="entry name" value="UBA-like_sf"/>
</dbReference>
<dbReference type="InterPro" id="IPR018101">
    <property type="entry name" value="Transl_elong_Ts_CS"/>
</dbReference>
<dbReference type="InterPro" id="IPR001816">
    <property type="entry name" value="Transl_elong_EFTs/EF1B"/>
</dbReference>